<keyword evidence="2" id="KW-1185">Reference proteome</keyword>
<reference evidence="1 2" key="1">
    <citation type="submission" date="2020-02" db="EMBL/GenBank/DDBJ databases">
        <authorList>
            <person name="Ma Q."/>
            <person name="Huang Y."/>
            <person name="Song X."/>
            <person name="Pei D."/>
        </authorList>
    </citation>
    <scope>NUCLEOTIDE SEQUENCE [LARGE SCALE GENOMIC DNA]</scope>
    <source>
        <strain evidence="1">Sxm20200214</strain>
        <tissue evidence="1">Leaf</tissue>
    </source>
</reference>
<sequence length="155" mass="17377">MLRQSPSWQAVSANIHPGARNFMSNQQCLGDQLAQLGRDASAAVKGPRLVNKTTEIKIPGNIRGLLVVLQHRRRVLWRSNRLVGVAAKTESRVKKYFRLEFVAKEQEHTDEDLDIKALEDGFVSVTPLSLLPKLDSDTQATQILVSICVKRHLNL</sequence>
<protein>
    <submittedName>
        <fullName evidence="1">Uncharacterized protein</fullName>
    </submittedName>
</protein>
<dbReference type="Proteomes" id="UP000886595">
    <property type="component" value="Unassembled WGS sequence"/>
</dbReference>
<proteinExistence type="predicted"/>
<evidence type="ECO:0000313" key="1">
    <source>
        <dbReference type="EMBL" id="KAG2321804.1"/>
    </source>
</evidence>
<dbReference type="PANTHER" id="PTHR30457:SF5">
    <property type="entry name" value="OS01G0709400 PROTEIN"/>
    <property type="match status" value="1"/>
</dbReference>
<name>A0A8X8B2T7_BRACI</name>
<dbReference type="InterPro" id="IPR030048">
    <property type="entry name" value="SurE"/>
</dbReference>
<dbReference type="AlphaFoldDB" id="A0A8X8B2T7"/>
<dbReference type="OrthoDB" id="10550908at2759"/>
<dbReference type="GO" id="GO:0008252">
    <property type="term" value="F:nucleotidase activity"/>
    <property type="evidence" value="ECO:0007669"/>
    <property type="project" value="InterPro"/>
</dbReference>
<comment type="caution">
    <text evidence="1">The sequence shown here is derived from an EMBL/GenBank/DDBJ whole genome shotgun (WGS) entry which is preliminary data.</text>
</comment>
<accession>A0A8X8B2T7</accession>
<dbReference type="PANTHER" id="PTHR30457">
    <property type="entry name" value="5'-NUCLEOTIDASE SURE"/>
    <property type="match status" value="1"/>
</dbReference>
<gene>
    <name evidence="1" type="ORF">Bca52824_015017</name>
</gene>
<evidence type="ECO:0000313" key="2">
    <source>
        <dbReference type="Proteomes" id="UP000886595"/>
    </source>
</evidence>
<organism evidence="1 2">
    <name type="scientific">Brassica carinata</name>
    <name type="common">Ethiopian mustard</name>
    <name type="synonym">Abyssinian cabbage</name>
    <dbReference type="NCBI Taxonomy" id="52824"/>
    <lineage>
        <taxon>Eukaryota</taxon>
        <taxon>Viridiplantae</taxon>
        <taxon>Streptophyta</taxon>
        <taxon>Embryophyta</taxon>
        <taxon>Tracheophyta</taxon>
        <taxon>Spermatophyta</taxon>
        <taxon>Magnoliopsida</taxon>
        <taxon>eudicotyledons</taxon>
        <taxon>Gunneridae</taxon>
        <taxon>Pentapetalae</taxon>
        <taxon>rosids</taxon>
        <taxon>malvids</taxon>
        <taxon>Brassicales</taxon>
        <taxon>Brassicaceae</taxon>
        <taxon>Brassiceae</taxon>
        <taxon>Brassica</taxon>
    </lineage>
</organism>
<dbReference type="EMBL" id="JAAMPC010000003">
    <property type="protein sequence ID" value="KAG2321804.1"/>
    <property type="molecule type" value="Genomic_DNA"/>
</dbReference>